<dbReference type="PROSITE" id="PS50931">
    <property type="entry name" value="HTH_LYSR"/>
    <property type="match status" value="1"/>
</dbReference>
<dbReference type="RefSeq" id="WP_193953018.1">
    <property type="nucleotide sequence ID" value="NZ_JADEYS010000008.1"/>
</dbReference>
<sequence>MKTQVSLEQWQALIAVVEHGGYAQAAEALNKSQSAVSYAIQKLESSLGIPVLAIQGRKAELTPAGQILLQRAKTLVHEAQQIEALAAQFGQEWEAELNIAVDTLFPPWLLLDALSTFSQDAPHTRVDMQETVLSGTYEALVKREVNLGITGSVPPGFLADPLLLIRFIAVAHPDYPLHQLNRSLTYQDLRQHCQLVVRDSGSQRADSGWLGSQQRLTLSNQSTSIQAACKGLGYAWFPEVKIREELEQGHLKPLPMLEGSERRVQLYLVYSQGDYAGRATRHLGELIRSTVAQHFPEG</sequence>
<dbReference type="PANTHER" id="PTHR30126">
    <property type="entry name" value="HTH-TYPE TRANSCRIPTIONAL REGULATOR"/>
    <property type="match status" value="1"/>
</dbReference>
<keyword evidence="2" id="KW-0805">Transcription regulation</keyword>
<dbReference type="SUPFAM" id="SSF53850">
    <property type="entry name" value="Periplasmic binding protein-like II"/>
    <property type="match status" value="1"/>
</dbReference>
<evidence type="ECO:0000256" key="3">
    <source>
        <dbReference type="ARBA" id="ARBA00023125"/>
    </source>
</evidence>
<accession>A0A8J7FD23</accession>
<dbReference type="PANTHER" id="PTHR30126:SF88">
    <property type="entry name" value="TRANSCRIPTIONAL REGULATOR-RELATED"/>
    <property type="match status" value="1"/>
</dbReference>
<keyword evidence="7" id="KW-1185">Reference proteome</keyword>
<dbReference type="Pfam" id="PF03466">
    <property type="entry name" value="LysR_substrate"/>
    <property type="match status" value="1"/>
</dbReference>
<dbReference type="Gene3D" id="3.40.190.290">
    <property type="match status" value="1"/>
</dbReference>
<organism evidence="6 7">
    <name type="scientific">Pontibacterium sinense</name>
    <dbReference type="NCBI Taxonomy" id="2781979"/>
    <lineage>
        <taxon>Bacteria</taxon>
        <taxon>Pseudomonadati</taxon>
        <taxon>Pseudomonadota</taxon>
        <taxon>Gammaproteobacteria</taxon>
        <taxon>Oceanospirillales</taxon>
        <taxon>Oceanospirillaceae</taxon>
        <taxon>Pontibacterium</taxon>
    </lineage>
</organism>
<evidence type="ECO:0000259" key="5">
    <source>
        <dbReference type="PROSITE" id="PS50931"/>
    </source>
</evidence>
<comment type="caution">
    <text evidence="6">The sequence shown here is derived from an EMBL/GenBank/DDBJ whole genome shotgun (WGS) entry which is preliminary data.</text>
</comment>
<evidence type="ECO:0000313" key="6">
    <source>
        <dbReference type="EMBL" id="MBE9397461.1"/>
    </source>
</evidence>
<reference evidence="6" key="1">
    <citation type="submission" date="2020-10" db="EMBL/GenBank/DDBJ databases">
        <title>Bacterium isolated from coastal waters sediment.</title>
        <authorList>
            <person name="Chen R.-J."/>
            <person name="Lu D.-C."/>
            <person name="Zhu K.-L."/>
            <person name="Du Z.-J."/>
        </authorList>
    </citation>
    <scope>NUCLEOTIDE SEQUENCE</scope>
    <source>
        <strain evidence="6">N1Y112</strain>
    </source>
</reference>
<name>A0A8J7FD23_9GAMM</name>
<feature type="domain" description="HTH lysR-type" evidence="5">
    <location>
        <begin position="5"/>
        <end position="62"/>
    </location>
</feature>
<dbReference type="Proteomes" id="UP000640333">
    <property type="component" value="Unassembled WGS sequence"/>
</dbReference>
<evidence type="ECO:0000313" key="7">
    <source>
        <dbReference type="Proteomes" id="UP000640333"/>
    </source>
</evidence>
<dbReference type="GO" id="GO:0000976">
    <property type="term" value="F:transcription cis-regulatory region binding"/>
    <property type="evidence" value="ECO:0007669"/>
    <property type="project" value="TreeGrafter"/>
</dbReference>
<dbReference type="InterPro" id="IPR036388">
    <property type="entry name" value="WH-like_DNA-bd_sf"/>
</dbReference>
<keyword evidence="3" id="KW-0238">DNA-binding</keyword>
<dbReference type="EMBL" id="JADEYS010000008">
    <property type="protein sequence ID" value="MBE9397461.1"/>
    <property type="molecule type" value="Genomic_DNA"/>
</dbReference>
<dbReference type="GO" id="GO:0003700">
    <property type="term" value="F:DNA-binding transcription factor activity"/>
    <property type="evidence" value="ECO:0007669"/>
    <property type="project" value="InterPro"/>
</dbReference>
<dbReference type="SUPFAM" id="SSF46785">
    <property type="entry name" value="Winged helix' DNA-binding domain"/>
    <property type="match status" value="1"/>
</dbReference>
<dbReference type="Pfam" id="PF00126">
    <property type="entry name" value="HTH_1"/>
    <property type="match status" value="1"/>
</dbReference>
<dbReference type="InterPro" id="IPR036390">
    <property type="entry name" value="WH_DNA-bd_sf"/>
</dbReference>
<evidence type="ECO:0000256" key="2">
    <source>
        <dbReference type="ARBA" id="ARBA00023015"/>
    </source>
</evidence>
<dbReference type="Gene3D" id="1.10.10.10">
    <property type="entry name" value="Winged helix-like DNA-binding domain superfamily/Winged helix DNA-binding domain"/>
    <property type="match status" value="1"/>
</dbReference>
<evidence type="ECO:0000256" key="1">
    <source>
        <dbReference type="ARBA" id="ARBA00009437"/>
    </source>
</evidence>
<proteinExistence type="inferred from homology"/>
<dbReference type="AlphaFoldDB" id="A0A8J7FD23"/>
<keyword evidence="4" id="KW-0804">Transcription</keyword>
<protein>
    <submittedName>
        <fullName evidence="6">LysR family transcriptional regulator</fullName>
    </submittedName>
</protein>
<evidence type="ECO:0000256" key="4">
    <source>
        <dbReference type="ARBA" id="ARBA00023163"/>
    </source>
</evidence>
<dbReference type="InterPro" id="IPR000847">
    <property type="entry name" value="LysR_HTH_N"/>
</dbReference>
<gene>
    <name evidence="6" type="ORF">IOQ59_09340</name>
</gene>
<dbReference type="InterPro" id="IPR005119">
    <property type="entry name" value="LysR_subst-bd"/>
</dbReference>
<comment type="similarity">
    <text evidence="1">Belongs to the LysR transcriptional regulatory family.</text>
</comment>